<dbReference type="Proteomes" id="UP000006693">
    <property type="component" value="Chromosome 2"/>
</dbReference>
<evidence type="ECO:0000256" key="1">
    <source>
        <dbReference type="SAM" id="MobiDB-lite"/>
    </source>
</evidence>
<proteinExistence type="predicted"/>
<keyword evidence="3" id="KW-1185">Reference proteome</keyword>
<reference evidence="2 3" key="1">
    <citation type="journal article" date="2004" name="Proc. Natl. Acad. Sci. U.S.A.">
        <title>Structural flexibility in the Burkholderia mallei genome.</title>
        <authorList>
            <person name="Nierman W.C."/>
            <person name="DeShazer D."/>
            <person name="Kim H.S."/>
            <person name="Tettelin H."/>
            <person name="Nelson K.E."/>
            <person name="Feldblyum T."/>
            <person name="Ulrich R.L."/>
            <person name="Ronning C.M."/>
            <person name="Brinkac L.M."/>
            <person name="Daugherty S.C."/>
            <person name="Davidsen T.D."/>
            <person name="Deboy R.T."/>
            <person name="Dimitrov G."/>
            <person name="Dodson R.J."/>
            <person name="Durkin A.S."/>
            <person name="Gwinn M.L."/>
            <person name="Haft D.H."/>
            <person name="Khouri H."/>
            <person name="Kolonay J.F."/>
            <person name="Madupu R."/>
            <person name="Mohammoud Y."/>
            <person name="Nelson W.C."/>
            <person name="Radune D."/>
            <person name="Romero C.M."/>
            <person name="Sarria S."/>
            <person name="Selengut J."/>
            <person name="Shamblin C."/>
            <person name="Sullivan S.A."/>
            <person name="White O."/>
            <person name="Yu Y."/>
            <person name="Zafar N."/>
            <person name="Zhou L."/>
            <person name="Fraser C.M."/>
        </authorList>
    </citation>
    <scope>NUCLEOTIDE SEQUENCE [LARGE SCALE GENOMIC DNA]</scope>
    <source>
        <strain evidence="2 3">ATCC 23344</strain>
    </source>
</reference>
<dbReference type="EMBL" id="CP000011">
    <property type="protein sequence ID" value="AAU46547.1"/>
    <property type="molecule type" value="Genomic_DNA"/>
</dbReference>
<dbReference type="HOGENOM" id="CLU_202372_0_0_4"/>
<dbReference type="KEGG" id="bma:BMAA1172"/>
<evidence type="ECO:0000313" key="2">
    <source>
        <dbReference type="EMBL" id="AAU46547.1"/>
    </source>
</evidence>
<evidence type="ECO:0000313" key="3">
    <source>
        <dbReference type="Proteomes" id="UP000006693"/>
    </source>
</evidence>
<gene>
    <name evidence="2" type="ordered locus">BMAA1172</name>
</gene>
<feature type="region of interest" description="Disordered" evidence="1">
    <location>
        <begin position="1"/>
        <end position="56"/>
    </location>
</feature>
<organism evidence="2 3">
    <name type="scientific">Burkholderia mallei (strain ATCC 23344)</name>
    <dbReference type="NCBI Taxonomy" id="243160"/>
    <lineage>
        <taxon>Bacteria</taxon>
        <taxon>Pseudomonadati</taxon>
        <taxon>Pseudomonadota</taxon>
        <taxon>Betaproteobacteria</taxon>
        <taxon>Burkholderiales</taxon>
        <taxon>Burkholderiaceae</taxon>
        <taxon>Burkholderia</taxon>
        <taxon>pseudomallei group</taxon>
    </lineage>
</organism>
<accession>A0A0H2WDH4</accession>
<name>A0A0H2WDH4_BURMA</name>
<sequence>MRASRRCPTRPSRSKSAAPASMKRTVELNPNEPLGHYHSSKHCKHSGSQNDGADRLRSVRLYKSTLYFSMD</sequence>
<protein>
    <submittedName>
        <fullName evidence="2">Uncharacterized protein</fullName>
    </submittedName>
</protein>
<dbReference type="AlphaFoldDB" id="A0A0H2WDH4"/>
<feature type="compositionally biased region" description="Low complexity" evidence="1">
    <location>
        <begin position="10"/>
        <end position="23"/>
    </location>
</feature>